<sequence>MPLPRINCQGRQICLSKDPKDQRLRSSLLIDNRILVDCGPDVYTQLLRAGMPVIEAIIFTHRHGDHINGFKLNFKEPQTAEVKLYGPKEVFKRIRNEYKFKNSAHIYKNGEALDFDAFTVNPLKIDHEGLDNYGLLISTNKRLFYAPDIEAIPKITLEVIKEADILVVDGSILNGPHYGHIGIDRLLEIIKPLNKETYFTHIGIGNPPHKELVKYVKEKGGDNFNVAFDGMELEI</sequence>
<reference evidence="2 3" key="1">
    <citation type="journal article" date="2015" name="Nature">
        <title>rRNA introns, odd ribosomes, and small enigmatic genomes across a large radiation of phyla.</title>
        <authorList>
            <person name="Brown C.T."/>
            <person name="Hug L.A."/>
            <person name="Thomas B.C."/>
            <person name="Sharon I."/>
            <person name="Castelle C.J."/>
            <person name="Singh A."/>
            <person name="Wilkins M.J."/>
            <person name="Williams K.H."/>
            <person name="Banfield J.F."/>
        </authorList>
    </citation>
    <scope>NUCLEOTIDE SEQUENCE [LARGE SCALE GENOMIC DNA]</scope>
</reference>
<dbReference type="Gene3D" id="3.60.15.10">
    <property type="entry name" value="Ribonuclease Z/Hydroxyacylglutathione hydrolase-like"/>
    <property type="match status" value="1"/>
</dbReference>
<gene>
    <name evidence="2" type="ORF">UU65_C0001G0251</name>
</gene>
<dbReference type="CDD" id="cd16279">
    <property type="entry name" value="metallo-hydrolase-like_MBL-fold"/>
    <property type="match status" value="1"/>
</dbReference>
<comment type="caution">
    <text evidence="2">The sequence shown here is derived from an EMBL/GenBank/DDBJ whole genome shotgun (WGS) entry which is preliminary data.</text>
</comment>
<dbReference type="GO" id="GO:0016787">
    <property type="term" value="F:hydrolase activity"/>
    <property type="evidence" value="ECO:0007669"/>
    <property type="project" value="UniProtKB-KW"/>
</dbReference>
<accession>A0A0G0YJX5</accession>
<dbReference type="Proteomes" id="UP000033869">
    <property type="component" value="Unassembled WGS sequence"/>
</dbReference>
<proteinExistence type="predicted"/>
<dbReference type="Pfam" id="PF12706">
    <property type="entry name" value="Lactamase_B_2"/>
    <property type="match status" value="1"/>
</dbReference>
<dbReference type="PANTHER" id="PTHR42663:SF6">
    <property type="entry name" value="HYDROLASE C777.06C-RELATED"/>
    <property type="match status" value="1"/>
</dbReference>
<dbReference type="InterPro" id="IPR036866">
    <property type="entry name" value="RibonucZ/Hydroxyglut_hydro"/>
</dbReference>
<name>A0A0G0YJX5_UNCC2</name>
<dbReference type="PANTHER" id="PTHR42663">
    <property type="entry name" value="HYDROLASE C777.06C-RELATED-RELATED"/>
    <property type="match status" value="1"/>
</dbReference>
<dbReference type="InterPro" id="IPR001279">
    <property type="entry name" value="Metallo-B-lactamas"/>
</dbReference>
<evidence type="ECO:0000313" key="3">
    <source>
        <dbReference type="Proteomes" id="UP000033869"/>
    </source>
</evidence>
<dbReference type="SMART" id="SM00849">
    <property type="entry name" value="Lactamase_B"/>
    <property type="match status" value="1"/>
</dbReference>
<dbReference type="EMBL" id="LCBL01000001">
    <property type="protein sequence ID" value="KKS09846.1"/>
    <property type="molecule type" value="Genomic_DNA"/>
</dbReference>
<organism evidence="2 3">
    <name type="scientific">candidate division CPR2 bacterium GW2011_GWC1_41_48</name>
    <dbReference type="NCBI Taxonomy" id="1618344"/>
    <lineage>
        <taxon>Bacteria</taxon>
        <taxon>Bacteria division CPR2</taxon>
    </lineage>
</organism>
<evidence type="ECO:0000259" key="1">
    <source>
        <dbReference type="SMART" id="SM00849"/>
    </source>
</evidence>
<dbReference type="AlphaFoldDB" id="A0A0G0YJX5"/>
<evidence type="ECO:0000313" key="2">
    <source>
        <dbReference type="EMBL" id="KKS09846.1"/>
    </source>
</evidence>
<protein>
    <submittedName>
        <fullName evidence="2">Metal-dependent hydrolases of the beta-lactamase superfamily I, PhnP protein</fullName>
    </submittedName>
</protein>
<dbReference type="SUPFAM" id="SSF56281">
    <property type="entry name" value="Metallo-hydrolase/oxidoreductase"/>
    <property type="match status" value="1"/>
</dbReference>
<keyword evidence="2" id="KW-0378">Hydrolase</keyword>
<feature type="domain" description="Metallo-beta-lactamase" evidence="1">
    <location>
        <begin position="24"/>
        <end position="201"/>
    </location>
</feature>